<dbReference type="InterPro" id="IPR016032">
    <property type="entry name" value="Sig_transdc_resp-reg_C-effctor"/>
</dbReference>
<gene>
    <name evidence="7" type="ORF">B7Y86_05110</name>
</gene>
<sequence>MSMGSVVVVDDDPEVLESIVSLLKIDGYPVTGFSSAAAFLHAVPDLSPACVITDIRMPQIDGLSLIERLRELGLGAVPTIVVSGHANVPIAVAAMQLGAVTVLEKPFPPGRLLDAVAEAIKTVTVPADSPENEAIRKRYETLSPREREVLSHLLKGSSSKVAAIALRISPRTIDIFRANILRKMKAPNLAAVATQIARPGVGLKG</sequence>
<comment type="caution">
    <text evidence="7">The sequence shown here is derived from an EMBL/GenBank/DDBJ whole genome shotgun (WGS) entry which is preliminary data.</text>
</comment>
<evidence type="ECO:0000259" key="6">
    <source>
        <dbReference type="PROSITE" id="PS50110"/>
    </source>
</evidence>
<proteinExistence type="predicted"/>
<feature type="domain" description="HTH luxR-type" evidence="5">
    <location>
        <begin position="135"/>
        <end position="200"/>
    </location>
</feature>
<dbReference type="Pfam" id="PF00196">
    <property type="entry name" value="GerE"/>
    <property type="match status" value="1"/>
</dbReference>
<evidence type="ECO:0000256" key="4">
    <source>
        <dbReference type="PROSITE-ProRule" id="PRU00169"/>
    </source>
</evidence>
<keyword evidence="1" id="KW-0805">Transcription regulation</keyword>
<reference evidence="7 8" key="1">
    <citation type="submission" date="2017-03" db="EMBL/GenBank/DDBJ databases">
        <title>Lifting the veil on microbial sulfur biogeochemistry in mining wastewaters.</title>
        <authorList>
            <person name="Kantor R.S."/>
            <person name="Colenbrander Nelson T."/>
            <person name="Marshall S."/>
            <person name="Bennett D."/>
            <person name="Apte S."/>
            <person name="Camacho D."/>
            <person name="Thomas B.C."/>
            <person name="Warren L.A."/>
            <person name="Banfield J.F."/>
        </authorList>
    </citation>
    <scope>NUCLEOTIDE SEQUENCE [LARGE SCALE GENOMIC DNA]</scope>
    <source>
        <strain evidence="7">32-68-21</strain>
    </source>
</reference>
<dbReference type="CDD" id="cd06170">
    <property type="entry name" value="LuxR_C_like"/>
    <property type="match status" value="1"/>
</dbReference>
<dbReference type="InterPro" id="IPR000792">
    <property type="entry name" value="Tscrpt_reg_LuxR_C"/>
</dbReference>
<dbReference type="AlphaFoldDB" id="A0A258HLL0"/>
<dbReference type="PANTHER" id="PTHR44688:SF16">
    <property type="entry name" value="DNA-BINDING TRANSCRIPTIONAL ACTIVATOR DEVR_DOSR"/>
    <property type="match status" value="1"/>
</dbReference>
<evidence type="ECO:0008006" key="9">
    <source>
        <dbReference type="Google" id="ProtNLM"/>
    </source>
</evidence>
<dbReference type="InterPro" id="IPR036388">
    <property type="entry name" value="WH-like_DNA-bd_sf"/>
</dbReference>
<dbReference type="GO" id="GO:0000160">
    <property type="term" value="P:phosphorelay signal transduction system"/>
    <property type="evidence" value="ECO:0007669"/>
    <property type="project" value="InterPro"/>
</dbReference>
<keyword evidence="4" id="KW-0597">Phosphoprotein</keyword>
<dbReference type="PROSITE" id="PS50110">
    <property type="entry name" value="RESPONSE_REGULATORY"/>
    <property type="match status" value="1"/>
</dbReference>
<feature type="modified residue" description="4-aspartylphosphate" evidence="4">
    <location>
        <position position="54"/>
    </location>
</feature>
<dbReference type="PRINTS" id="PR00038">
    <property type="entry name" value="HTHLUXR"/>
</dbReference>
<dbReference type="PROSITE" id="PS50043">
    <property type="entry name" value="HTH_LUXR_2"/>
    <property type="match status" value="1"/>
</dbReference>
<accession>A0A258HLL0</accession>
<dbReference type="PANTHER" id="PTHR44688">
    <property type="entry name" value="DNA-BINDING TRANSCRIPTIONAL ACTIVATOR DEVR_DOSR"/>
    <property type="match status" value="1"/>
</dbReference>
<dbReference type="GO" id="GO:0003677">
    <property type="term" value="F:DNA binding"/>
    <property type="evidence" value="ECO:0007669"/>
    <property type="project" value="UniProtKB-KW"/>
</dbReference>
<dbReference type="SMART" id="SM00421">
    <property type="entry name" value="HTH_LUXR"/>
    <property type="match status" value="1"/>
</dbReference>
<dbReference type="GO" id="GO:0006355">
    <property type="term" value="P:regulation of DNA-templated transcription"/>
    <property type="evidence" value="ECO:0007669"/>
    <property type="project" value="InterPro"/>
</dbReference>
<dbReference type="InterPro" id="IPR011006">
    <property type="entry name" value="CheY-like_superfamily"/>
</dbReference>
<evidence type="ECO:0000313" key="8">
    <source>
        <dbReference type="Proteomes" id="UP000216147"/>
    </source>
</evidence>
<dbReference type="SMART" id="SM00448">
    <property type="entry name" value="REC"/>
    <property type="match status" value="1"/>
</dbReference>
<evidence type="ECO:0000259" key="5">
    <source>
        <dbReference type="PROSITE" id="PS50043"/>
    </source>
</evidence>
<organism evidence="7 8">
    <name type="scientific">Brevundimonas subvibrioides</name>
    <dbReference type="NCBI Taxonomy" id="74313"/>
    <lineage>
        <taxon>Bacteria</taxon>
        <taxon>Pseudomonadati</taxon>
        <taxon>Pseudomonadota</taxon>
        <taxon>Alphaproteobacteria</taxon>
        <taxon>Caulobacterales</taxon>
        <taxon>Caulobacteraceae</taxon>
        <taxon>Brevundimonas</taxon>
    </lineage>
</organism>
<dbReference type="EMBL" id="NCEQ01000004">
    <property type="protein sequence ID" value="OYX57851.1"/>
    <property type="molecule type" value="Genomic_DNA"/>
</dbReference>
<evidence type="ECO:0000256" key="2">
    <source>
        <dbReference type="ARBA" id="ARBA00023125"/>
    </source>
</evidence>
<keyword evidence="3" id="KW-0804">Transcription</keyword>
<protein>
    <recommendedName>
        <fullName evidence="9">DNA-binding response regulator</fullName>
    </recommendedName>
</protein>
<evidence type="ECO:0000256" key="3">
    <source>
        <dbReference type="ARBA" id="ARBA00023163"/>
    </source>
</evidence>
<dbReference type="Pfam" id="PF00072">
    <property type="entry name" value="Response_reg"/>
    <property type="match status" value="1"/>
</dbReference>
<dbReference type="Gene3D" id="3.40.50.2300">
    <property type="match status" value="1"/>
</dbReference>
<dbReference type="InterPro" id="IPR001789">
    <property type="entry name" value="Sig_transdc_resp-reg_receiver"/>
</dbReference>
<keyword evidence="2" id="KW-0238">DNA-binding</keyword>
<dbReference type="Gene3D" id="1.10.10.10">
    <property type="entry name" value="Winged helix-like DNA-binding domain superfamily/Winged helix DNA-binding domain"/>
    <property type="match status" value="1"/>
</dbReference>
<feature type="domain" description="Response regulatory" evidence="6">
    <location>
        <begin position="5"/>
        <end position="120"/>
    </location>
</feature>
<evidence type="ECO:0000256" key="1">
    <source>
        <dbReference type="ARBA" id="ARBA00023015"/>
    </source>
</evidence>
<name>A0A258HLL0_9CAUL</name>
<dbReference type="Proteomes" id="UP000216147">
    <property type="component" value="Unassembled WGS sequence"/>
</dbReference>
<evidence type="ECO:0000313" key="7">
    <source>
        <dbReference type="EMBL" id="OYX57851.1"/>
    </source>
</evidence>
<dbReference type="SUPFAM" id="SSF52172">
    <property type="entry name" value="CheY-like"/>
    <property type="match status" value="1"/>
</dbReference>
<dbReference type="SUPFAM" id="SSF46894">
    <property type="entry name" value="C-terminal effector domain of the bipartite response regulators"/>
    <property type="match status" value="1"/>
</dbReference>